<organism evidence="2 3">
    <name type="scientific">Linum tenue</name>
    <dbReference type="NCBI Taxonomy" id="586396"/>
    <lineage>
        <taxon>Eukaryota</taxon>
        <taxon>Viridiplantae</taxon>
        <taxon>Streptophyta</taxon>
        <taxon>Embryophyta</taxon>
        <taxon>Tracheophyta</taxon>
        <taxon>Spermatophyta</taxon>
        <taxon>Magnoliopsida</taxon>
        <taxon>eudicotyledons</taxon>
        <taxon>Gunneridae</taxon>
        <taxon>Pentapetalae</taxon>
        <taxon>rosids</taxon>
        <taxon>fabids</taxon>
        <taxon>Malpighiales</taxon>
        <taxon>Linaceae</taxon>
        <taxon>Linum</taxon>
    </lineage>
</organism>
<evidence type="ECO:0000313" key="3">
    <source>
        <dbReference type="Proteomes" id="UP001154282"/>
    </source>
</evidence>
<dbReference type="Proteomes" id="UP001154282">
    <property type="component" value="Unassembled WGS sequence"/>
</dbReference>
<accession>A0AAV0QB28</accession>
<name>A0AAV0QB28_9ROSI</name>
<evidence type="ECO:0000256" key="1">
    <source>
        <dbReference type="SAM" id="Coils"/>
    </source>
</evidence>
<keyword evidence="1" id="KW-0175">Coiled coil</keyword>
<dbReference type="AlphaFoldDB" id="A0AAV0QB28"/>
<evidence type="ECO:0000313" key="2">
    <source>
        <dbReference type="EMBL" id="CAI0542041.1"/>
    </source>
</evidence>
<reference evidence="2" key="1">
    <citation type="submission" date="2022-08" db="EMBL/GenBank/DDBJ databases">
        <authorList>
            <person name="Gutierrez-Valencia J."/>
        </authorList>
    </citation>
    <scope>NUCLEOTIDE SEQUENCE</scope>
</reference>
<gene>
    <name evidence="2" type="ORF">LITE_LOCUS42340</name>
</gene>
<protein>
    <submittedName>
        <fullName evidence="2">Uncharacterized protein</fullName>
    </submittedName>
</protein>
<proteinExistence type="predicted"/>
<sequence length="378" mass="44309">MVGTIYSLNSDNKSHFICLSIFTLSNNNIYVEHLENNKWKLVAAIGESLTLKELEVNGTVLRGDALARLLADLRPRNDKTHYNLRVNCDGACYIHNGKAQDVDGTKLGTSVVFDWSRYGVRTTVQDELEDRLRIKEVVNRQLLDQVKNLEEELVKCKTVVEEKNVDLESTRLQSERANEEIGLISGELEKKKMEGDHHEKVMEAMDKEVRGWKLQVRDREEELGFCSRRLERVEKVVVEMEGMLEEKERVIRMVKLEVKELREELGFYKRVLEKKCRAIEELEDEVEVKRKEARRLESRLGDKEEEVGAVKRLLKEKKEVEEGEKGKEMEWCRFQLRVKEEELCVCKNLLEWKDKVLEMKDRVLEEMEVGRDVVELEL</sequence>
<comment type="caution">
    <text evidence="2">The sequence shown here is derived from an EMBL/GenBank/DDBJ whole genome shotgun (WGS) entry which is preliminary data.</text>
</comment>
<keyword evidence="3" id="KW-1185">Reference proteome</keyword>
<feature type="coiled-coil region" evidence="1">
    <location>
        <begin position="230"/>
        <end position="306"/>
    </location>
</feature>
<dbReference type="EMBL" id="CAMGYJ010000009">
    <property type="protein sequence ID" value="CAI0542041.1"/>
    <property type="molecule type" value="Genomic_DNA"/>
</dbReference>
<feature type="coiled-coil region" evidence="1">
    <location>
        <begin position="132"/>
        <end position="180"/>
    </location>
</feature>